<accession>X6MRP4</accession>
<dbReference type="PROSITE" id="PS50886">
    <property type="entry name" value="TRBD"/>
    <property type="match status" value="1"/>
</dbReference>
<proteinExistence type="predicted"/>
<dbReference type="SUPFAM" id="SSF50249">
    <property type="entry name" value="Nucleic acid-binding proteins"/>
    <property type="match status" value="1"/>
</dbReference>
<organism evidence="6 7">
    <name type="scientific">Reticulomyxa filosa</name>
    <dbReference type="NCBI Taxonomy" id="46433"/>
    <lineage>
        <taxon>Eukaryota</taxon>
        <taxon>Sar</taxon>
        <taxon>Rhizaria</taxon>
        <taxon>Retaria</taxon>
        <taxon>Foraminifera</taxon>
        <taxon>Monothalamids</taxon>
        <taxon>Reticulomyxidae</taxon>
        <taxon>Reticulomyxa</taxon>
    </lineage>
</organism>
<reference evidence="6 7" key="1">
    <citation type="journal article" date="2013" name="Curr. Biol.">
        <title>The Genome of the Foraminiferan Reticulomyxa filosa.</title>
        <authorList>
            <person name="Glockner G."/>
            <person name="Hulsmann N."/>
            <person name="Schleicher M."/>
            <person name="Noegel A.A."/>
            <person name="Eichinger L."/>
            <person name="Gallinger C."/>
            <person name="Pawlowski J."/>
            <person name="Sierra R."/>
            <person name="Euteneuer U."/>
            <person name="Pillet L."/>
            <person name="Moustafa A."/>
            <person name="Platzer M."/>
            <person name="Groth M."/>
            <person name="Szafranski K."/>
            <person name="Schliwa M."/>
        </authorList>
    </citation>
    <scope>NUCLEOTIDE SEQUENCE [LARGE SCALE GENOMIC DNA]</scope>
</reference>
<keyword evidence="7" id="KW-1185">Reference proteome</keyword>
<dbReference type="Pfam" id="PF01588">
    <property type="entry name" value="tRNA_bind"/>
    <property type="match status" value="1"/>
</dbReference>
<protein>
    <recommendedName>
        <fullName evidence="5">tRNA-binding domain-containing protein</fullName>
    </recommendedName>
</protein>
<dbReference type="EMBL" id="ASPP01018807">
    <property type="protein sequence ID" value="ETO15770.1"/>
    <property type="molecule type" value="Genomic_DNA"/>
</dbReference>
<gene>
    <name evidence="6" type="ORF">RFI_21594</name>
</gene>
<name>X6MRP4_RETFI</name>
<dbReference type="GO" id="GO:0000049">
    <property type="term" value="F:tRNA binding"/>
    <property type="evidence" value="ECO:0007669"/>
    <property type="project" value="UniProtKB-UniRule"/>
</dbReference>
<dbReference type="Gene3D" id="1.10.730.10">
    <property type="entry name" value="Isoleucyl-tRNA Synthetase, Domain 1"/>
    <property type="match status" value="1"/>
</dbReference>
<evidence type="ECO:0000313" key="7">
    <source>
        <dbReference type="Proteomes" id="UP000023152"/>
    </source>
</evidence>
<dbReference type="InterPro" id="IPR051270">
    <property type="entry name" value="Tyrosine-tRNA_ligase_regulator"/>
</dbReference>
<dbReference type="OrthoDB" id="19141at2759"/>
<evidence type="ECO:0000313" key="6">
    <source>
        <dbReference type="EMBL" id="ETO15770.1"/>
    </source>
</evidence>
<evidence type="ECO:0000256" key="1">
    <source>
        <dbReference type="ARBA" id="ARBA00022555"/>
    </source>
</evidence>
<keyword evidence="2 4" id="KW-0694">RNA-binding</keyword>
<keyword evidence="1 4" id="KW-0820">tRNA-binding</keyword>
<dbReference type="PANTHER" id="PTHR11586:SF33">
    <property type="entry name" value="AMINOACYL TRNA SYNTHASE COMPLEX-INTERACTING MULTIFUNCTIONAL PROTEIN 1"/>
    <property type="match status" value="1"/>
</dbReference>
<comment type="catalytic activity">
    <reaction evidence="3">
        <text>tRNA(Met) + L-methionine + ATP = L-methionyl-tRNA(Met) + AMP + diphosphate</text>
        <dbReference type="Rhea" id="RHEA:13481"/>
        <dbReference type="Rhea" id="RHEA-COMP:9667"/>
        <dbReference type="Rhea" id="RHEA-COMP:9698"/>
        <dbReference type="ChEBI" id="CHEBI:30616"/>
        <dbReference type="ChEBI" id="CHEBI:33019"/>
        <dbReference type="ChEBI" id="CHEBI:57844"/>
        <dbReference type="ChEBI" id="CHEBI:78442"/>
        <dbReference type="ChEBI" id="CHEBI:78530"/>
        <dbReference type="ChEBI" id="CHEBI:456215"/>
        <dbReference type="EC" id="6.1.1.10"/>
    </reaction>
</comment>
<dbReference type="PANTHER" id="PTHR11586">
    <property type="entry name" value="TRNA-AMINOACYLATION COFACTOR ARC1 FAMILY MEMBER"/>
    <property type="match status" value="1"/>
</dbReference>
<comment type="caution">
    <text evidence="6">The sequence shown here is derived from an EMBL/GenBank/DDBJ whole genome shotgun (WGS) entry which is preliminary data.</text>
</comment>
<feature type="domain" description="TRNA-binding" evidence="5">
    <location>
        <begin position="90"/>
        <end position="221"/>
    </location>
</feature>
<dbReference type="Pfam" id="PF19303">
    <property type="entry name" value="Anticodon_3"/>
    <property type="match status" value="1"/>
</dbReference>
<dbReference type="InterPro" id="IPR009080">
    <property type="entry name" value="tRNAsynth_Ia_anticodon-bd"/>
</dbReference>
<sequence>MFEYIKEKQAESIRTLLECIYVLAHFMEPFTPRASAQVFTDLGTSKTIIPKLKENFENLKPGTKIQVGPVLFKQHTSRFEKKQQTTDRPVIARVDFRVGKVLSVERHPNAKETSYVEKIDIGEPQPRQVCLRLREIGSKAKNISQVVCTLSIPEIGCQWISKVCKRRRAERSACCHFCELEVAKFQQIESQGMLLAASNTDRTVVKPLVPPPGSKVGERLNWSNQNLSQWEPDENVKIKSNKQDTFWEKEIFPTLKTNENGEMSWNDGTFTTSAGIVTAPLKHAKIS</sequence>
<dbReference type="GO" id="GO:0004825">
    <property type="term" value="F:methionine-tRNA ligase activity"/>
    <property type="evidence" value="ECO:0007669"/>
    <property type="project" value="UniProtKB-EC"/>
</dbReference>
<dbReference type="InterPro" id="IPR041872">
    <property type="entry name" value="Anticodon_Met"/>
</dbReference>
<dbReference type="Proteomes" id="UP000023152">
    <property type="component" value="Unassembled WGS sequence"/>
</dbReference>
<dbReference type="AlphaFoldDB" id="X6MRP4"/>
<evidence type="ECO:0000256" key="2">
    <source>
        <dbReference type="ARBA" id="ARBA00022884"/>
    </source>
</evidence>
<dbReference type="Gene3D" id="2.40.50.140">
    <property type="entry name" value="Nucleic acid-binding proteins"/>
    <property type="match status" value="1"/>
</dbReference>
<dbReference type="InterPro" id="IPR002547">
    <property type="entry name" value="tRNA-bd_dom"/>
</dbReference>
<dbReference type="GO" id="GO:0005524">
    <property type="term" value="F:ATP binding"/>
    <property type="evidence" value="ECO:0007669"/>
    <property type="project" value="InterPro"/>
</dbReference>
<evidence type="ECO:0000256" key="3">
    <source>
        <dbReference type="ARBA" id="ARBA00047364"/>
    </source>
</evidence>
<evidence type="ECO:0000259" key="5">
    <source>
        <dbReference type="PROSITE" id="PS50886"/>
    </source>
</evidence>
<dbReference type="GO" id="GO:0006418">
    <property type="term" value="P:tRNA aminoacylation for protein translation"/>
    <property type="evidence" value="ECO:0007669"/>
    <property type="project" value="InterPro"/>
</dbReference>
<dbReference type="SUPFAM" id="SSF47323">
    <property type="entry name" value="Anticodon-binding domain of a subclass of class I aminoacyl-tRNA synthetases"/>
    <property type="match status" value="1"/>
</dbReference>
<dbReference type="InterPro" id="IPR012340">
    <property type="entry name" value="NA-bd_OB-fold"/>
</dbReference>
<evidence type="ECO:0000256" key="4">
    <source>
        <dbReference type="PROSITE-ProRule" id="PRU00209"/>
    </source>
</evidence>